<keyword evidence="2" id="KW-1133">Transmembrane helix</keyword>
<proteinExistence type="predicted"/>
<evidence type="ECO:0000313" key="4">
    <source>
        <dbReference type="Proteomes" id="UP000838763"/>
    </source>
</evidence>
<sequence length="299" mass="33898">MGIEALDDYYLGLTGIITVAYQLLFFSIAYGCQFDLLTGPFPRQILVSILMCVWALRLSGFLFYRIIRTGHDSRFDKMRGRFFAFLAFWVFQMLWVWTVSLPVTIGNSPALAAADDDVPFGTLRTSPASSCLASVSCSRHPNYFGDILTQFGIYTIATSPTTSDTLPSAPRAALYSSIVGPFFITFLLLFLSGMPLSERPTAKRRYEKDLNWEAYEQYQRRTSPLFPFPPALYLRLPLWVKRAFFLELPLYAFDPAKHSQVGRGGLNTERRRDEDERDASDVDADANEGDVVEGERNEH</sequence>
<keyword evidence="4" id="KW-1185">Reference proteome</keyword>
<comment type="caution">
    <text evidence="3">The sequence shown here is derived from an EMBL/GenBank/DDBJ whole genome shotgun (WGS) entry which is preliminary data.</text>
</comment>
<protein>
    <submittedName>
        <fullName evidence="3">Uncharacterized protein</fullName>
    </submittedName>
</protein>
<keyword evidence="2" id="KW-0472">Membrane</keyword>
<feature type="transmembrane region" description="Helical" evidence="2">
    <location>
        <begin position="79"/>
        <end position="98"/>
    </location>
</feature>
<feature type="region of interest" description="Disordered" evidence="1">
    <location>
        <begin position="261"/>
        <end position="299"/>
    </location>
</feature>
<feature type="compositionally biased region" description="Acidic residues" evidence="1">
    <location>
        <begin position="275"/>
        <end position="292"/>
    </location>
</feature>
<keyword evidence="2" id="KW-0812">Transmembrane</keyword>
<dbReference type="InterPro" id="IPR010721">
    <property type="entry name" value="UstE-like"/>
</dbReference>
<dbReference type="EMBL" id="CALLCH030000019">
    <property type="protein sequence ID" value="CAI4219343.1"/>
    <property type="molecule type" value="Genomic_DNA"/>
</dbReference>
<evidence type="ECO:0000256" key="2">
    <source>
        <dbReference type="SAM" id="Phobius"/>
    </source>
</evidence>
<evidence type="ECO:0000256" key="1">
    <source>
        <dbReference type="SAM" id="MobiDB-lite"/>
    </source>
</evidence>
<organism evidence="3 4">
    <name type="scientific">Parascedosporium putredinis</name>
    <dbReference type="NCBI Taxonomy" id="1442378"/>
    <lineage>
        <taxon>Eukaryota</taxon>
        <taxon>Fungi</taxon>
        <taxon>Dikarya</taxon>
        <taxon>Ascomycota</taxon>
        <taxon>Pezizomycotina</taxon>
        <taxon>Sordariomycetes</taxon>
        <taxon>Hypocreomycetidae</taxon>
        <taxon>Microascales</taxon>
        <taxon>Microascaceae</taxon>
        <taxon>Parascedosporium</taxon>
    </lineage>
</organism>
<dbReference type="Pfam" id="PF06966">
    <property type="entry name" value="DUF1295"/>
    <property type="match status" value="2"/>
</dbReference>
<dbReference type="Proteomes" id="UP000838763">
    <property type="component" value="Unassembled WGS sequence"/>
</dbReference>
<gene>
    <name evidence="3" type="ORF">PPNO1_LOCUS8909</name>
</gene>
<dbReference type="PANTHER" id="PTHR32251:SF15">
    <property type="entry name" value="3-OXO-5-ALPHA-STEROID 4-DEHYDROGENASE (DUF1295)"/>
    <property type="match status" value="1"/>
</dbReference>
<feature type="transmembrane region" description="Helical" evidence="2">
    <location>
        <begin position="172"/>
        <end position="196"/>
    </location>
</feature>
<dbReference type="PANTHER" id="PTHR32251">
    <property type="entry name" value="3-OXO-5-ALPHA-STEROID 4-DEHYDROGENASE"/>
    <property type="match status" value="1"/>
</dbReference>
<dbReference type="GO" id="GO:0016020">
    <property type="term" value="C:membrane"/>
    <property type="evidence" value="ECO:0007669"/>
    <property type="project" value="TreeGrafter"/>
</dbReference>
<feature type="transmembrane region" description="Helical" evidence="2">
    <location>
        <begin position="9"/>
        <end position="30"/>
    </location>
</feature>
<name>A0A9P1MG04_9PEZI</name>
<feature type="transmembrane region" description="Helical" evidence="2">
    <location>
        <begin position="45"/>
        <end position="67"/>
    </location>
</feature>
<dbReference type="AlphaFoldDB" id="A0A9P1MG04"/>
<dbReference type="OrthoDB" id="67965at2759"/>
<evidence type="ECO:0000313" key="3">
    <source>
        <dbReference type="EMBL" id="CAI4219343.1"/>
    </source>
</evidence>
<accession>A0A9P1MG04</accession>
<reference evidence="3" key="1">
    <citation type="submission" date="2022-11" db="EMBL/GenBank/DDBJ databases">
        <authorList>
            <person name="Scott C."/>
            <person name="Bruce N."/>
        </authorList>
    </citation>
    <scope>NUCLEOTIDE SEQUENCE</scope>
</reference>
<dbReference type="Gene3D" id="1.20.120.1630">
    <property type="match status" value="1"/>
</dbReference>